<dbReference type="InterPro" id="IPR001841">
    <property type="entry name" value="Znf_RING"/>
</dbReference>
<feature type="coiled-coil region" evidence="2">
    <location>
        <begin position="1294"/>
        <end position="1321"/>
    </location>
</feature>
<evidence type="ECO:0000313" key="5">
    <source>
        <dbReference type="EMBL" id="OLQ12671.1"/>
    </source>
</evidence>
<feature type="compositionally biased region" description="Polar residues" evidence="3">
    <location>
        <begin position="191"/>
        <end position="208"/>
    </location>
</feature>
<keyword evidence="2" id="KW-0175">Coiled coil</keyword>
<dbReference type="Pfam" id="PF13240">
    <property type="entry name" value="Zn_Ribbon_1"/>
    <property type="match status" value="1"/>
</dbReference>
<accession>A0A1Q9EZ49</accession>
<feature type="domain" description="RING-type" evidence="4">
    <location>
        <begin position="1387"/>
        <end position="1422"/>
    </location>
</feature>
<organism evidence="5 6">
    <name type="scientific">Symbiodinium microadriaticum</name>
    <name type="common">Dinoflagellate</name>
    <name type="synonym">Zooxanthella microadriatica</name>
    <dbReference type="NCBI Taxonomy" id="2951"/>
    <lineage>
        <taxon>Eukaryota</taxon>
        <taxon>Sar</taxon>
        <taxon>Alveolata</taxon>
        <taxon>Dinophyceae</taxon>
        <taxon>Suessiales</taxon>
        <taxon>Symbiodiniaceae</taxon>
        <taxon>Symbiodinium</taxon>
    </lineage>
</organism>
<feature type="compositionally biased region" description="Low complexity" evidence="3">
    <location>
        <begin position="1070"/>
        <end position="1086"/>
    </location>
</feature>
<name>A0A1Q9EZ49_SYMMI</name>
<feature type="compositionally biased region" description="Polar residues" evidence="3">
    <location>
        <begin position="1198"/>
        <end position="1208"/>
    </location>
</feature>
<keyword evidence="1" id="KW-0863">Zinc-finger</keyword>
<dbReference type="OrthoDB" id="422097at2759"/>
<protein>
    <submittedName>
        <fullName evidence="5">RING finger protein B</fullName>
    </submittedName>
</protein>
<feature type="compositionally biased region" description="Pro residues" evidence="3">
    <location>
        <begin position="233"/>
        <end position="245"/>
    </location>
</feature>
<feature type="region of interest" description="Disordered" evidence="3">
    <location>
        <begin position="121"/>
        <end position="255"/>
    </location>
</feature>
<dbReference type="Pfam" id="PF13920">
    <property type="entry name" value="zf-C3HC4_3"/>
    <property type="match status" value="1"/>
</dbReference>
<keyword evidence="6" id="KW-1185">Reference proteome</keyword>
<evidence type="ECO:0000256" key="2">
    <source>
        <dbReference type="SAM" id="Coils"/>
    </source>
</evidence>
<proteinExistence type="predicted"/>
<feature type="region of interest" description="Disordered" evidence="3">
    <location>
        <begin position="1180"/>
        <end position="1208"/>
    </location>
</feature>
<keyword evidence="1" id="KW-0862">Zinc</keyword>
<dbReference type="Gene3D" id="3.30.40.10">
    <property type="entry name" value="Zinc/RING finger domain, C3HC4 (zinc finger)"/>
    <property type="match status" value="1"/>
</dbReference>
<dbReference type="SUPFAM" id="SSF57850">
    <property type="entry name" value="RING/U-box"/>
    <property type="match status" value="1"/>
</dbReference>
<feature type="region of interest" description="Disordered" evidence="3">
    <location>
        <begin position="985"/>
        <end position="1047"/>
    </location>
</feature>
<feature type="region of interest" description="Disordered" evidence="3">
    <location>
        <begin position="371"/>
        <end position="441"/>
    </location>
</feature>
<dbReference type="EMBL" id="LSRX01000039">
    <property type="protein sequence ID" value="OLQ12671.1"/>
    <property type="molecule type" value="Genomic_DNA"/>
</dbReference>
<feature type="compositionally biased region" description="Pro residues" evidence="3">
    <location>
        <begin position="410"/>
        <end position="432"/>
    </location>
</feature>
<dbReference type="PROSITE" id="PS50089">
    <property type="entry name" value="ZF_RING_2"/>
    <property type="match status" value="1"/>
</dbReference>
<feature type="compositionally biased region" description="Polar residues" evidence="3">
    <location>
        <begin position="147"/>
        <end position="164"/>
    </location>
</feature>
<evidence type="ECO:0000259" key="4">
    <source>
        <dbReference type="PROSITE" id="PS50089"/>
    </source>
</evidence>
<comment type="caution">
    <text evidence="5">The sequence shown here is derived from an EMBL/GenBank/DDBJ whole genome shotgun (WGS) entry which is preliminary data.</text>
</comment>
<dbReference type="InterPro" id="IPR013083">
    <property type="entry name" value="Znf_RING/FYVE/PHD"/>
</dbReference>
<dbReference type="Proteomes" id="UP000186817">
    <property type="component" value="Unassembled WGS sequence"/>
</dbReference>
<feature type="coiled-coil region" evidence="2">
    <location>
        <begin position="1350"/>
        <end position="1384"/>
    </location>
</feature>
<evidence type="ECO:0000313" key="6">
    <source>
        <dbReference type="Proteomes" id="UP000186817"/>
    </source>
</evidence>
<evidence type="ECO:0000256" key="3">
    <source>
        <dbReference type="SAM" id="MobiDB-lite"/>
    </source>
</evidence>
<dbReference type="InterPro" id="IPR026870">
    <property type="entry name" value="Zinc_ribbon_dom"/>
</dbReference>
<keyword evidence="1" id="KW-0479">Metal-binding</keyword>
<reference evidence="5 6" key="1">
    <citation type="submission" date="2016-02" db="EMBL/GenBank/DDBJ databases">
        <title>Genome analysis of coral dinoflagellate symbionts highlights evolutionary adaptations to a symbiotic lifestyle.</title>
        <authorList>
            <person name="Aranda M."/>
            <person name="Li Y."/>
            <person name="Liew Y.J."/>
            <person name="Baumgarten S."/>
            <person name="Simakov O."/>
            <person name="Wilson M."/>
            <person name="Piel J."/>
            <person name="Ashoor H."/>
            <person name="Bougouffa S."/>
            <person name="Bajic V.B."/>
            <person name="Ryu T."/>
            <person name="Ravasi T."/>
            <person name="Bayer T."/>
            <person name="Micklem G."/>
            <person name="Kim H."/>
            <person name="Bhak J."/>
            <person name="Lajeunesse T.C."/>
            <person name="Voolstra C.R."/>
        </authorList>
    </citation>
    <scope>NUCLEOTIDE SEQUENCE [LARGE SCALE GENOMIC DNA]</scope>
    <source>
        <strain evidence="5 6">CCMP2467</strain>
    </source>
</reference>
<sequence length="1434" mass="153925">MCLKPIYIFPHVLAAGIHWPATSVGQKEIHAVYFFMVPANRDLLCLDFLRLPYPCDLQPTETRAALPVRTGSTGSLLAPNRVVAGCPAAGCKSVSWMPPAGQVVTLPAFMAPLGSLQVPAGRTMLTSPGRTATDGRASPAGVGSGSLHPTPSQPNGTMLTSPGRSATDGRASPGGIGSATAGSLHLPPSHPNGTMLTSPGRTIITNGHASPAGVGSLHLPPSYPNGLASPGGLLPPPTAKSPPPSQTQAAQSPHQFAAKLPAHPATFVGTPPRAVGGLPPRKLKLAEFLRRKPSTASVVSLAKGVAHCFAWLLPGSGSSRMQEVWDTRQNEQKSQTPVRVRAQAPGGQGTLALPLAAALGDAPVVASGWADASAHPVQDDQDPHAGPLPPPPPNGAECEMLLDSHRQLAPEPPVEPVAPTSPLPPQGPPPASPLRKLPEESSTQLPLGLAFRGPEFCVTASPTPGALSAACKELHTCPFCGHDVDPGANFCSNCGASLAPASSRGKFLSASLPATPLPQSSVFCVWWAMPECNLGLHPPRGTWSWISSSAEVISKARGMTAGIHRLLQPDFVDLSDADRRRLLGLQRRVHAMVQPLNFLLLWSKHRDCRVQQVVLGAQELLFDIYSFIECFAGDESPRGSQTGPKRRGSSSSSSLTKSEQLDFFLRELDFTCMSVNMAICMEGATPSTGCLGDVSPLALLRAHRRIKEMQGRSGHLCTLTGCLYQDLDGGLETDRDVACRAEEWRNHWTPALSLATFKVVAKLASERRYHLEVESRLPLSQGDLPFVPPSDEETALAVGLNSFTRMEFPIRTACRATLLTTGHLRLATASPSGPKDTLVDSLALVWDQEGDLGEQRDRSQPKKGRRFAFVFDGRNSGGDREASGIVPELAITPLDAIYLARLCAVDADAEFEALHKTCREQRDAFRGVGSSGSITATGMDAKSAASTGIAELSDLGTRDSALQKEVERLLKANLELQSQVAAKKDLATDAVRGSPARPPISSPRPQRNEAPRLEPFCKGGEEERWSQSPEQRLRAAPSEARGAASCSQRGEAWRLVVPELRATSAKDCRASGGSDAWSSSARRSLAGGDGAHRGLAASGPLLTEREVLGNRIRGEGIPCSGRTMMLPACLQKRWKQPWPKTARVVPAGTLLCAVNERASNKCFEPIFFDDEMLGVLPAEVPGCPNDSSPGTPAVQRPPETNSKSNRSSCNLLDSAETLQRERALVELEEFNRTLVATRASMQGVSSELAAFLSNTEHDLVEARIGFRAATSKVQELQEGMCDLQKQVVLTEKDAHRWETECRRLSQKLRSLEEMLAAQRGELMASEVCRLQAIREASVHEERHELALMQIADGERERESLELANMLLKAEYDDCLNERQELLAQKTCCVCMHSLRCVVLRPCSHFALCTECAERISSCPMCRVPVEHRIVVMLS</sequence>
<dbReference type="GO" id="GO:0008270">
    <property type="term" value="F:zinc ion binding"/>
    <property type="evidence" value="ECO:0007669"/>
    <property type="project" value="UniProtKB-KW"/>
</dbReference>
<evidence type="ECO:0000256" key="1">
    <source>
        <dbReference type="PROSITE-ProRule" id="PRU00175"/>
    </source>
</evidence>
<gene>
    <name evidence="5" type="primary">rngB</name>
    <name evidence="5" type="ORF">AK812_SmicGene3376</name>
</gene>
<feature type="region of interest" description="Disordered" evidence="3">
    <location>
        <begin position="1067"/>
        <end position="1097"/>
    </location>
</feature>